<evidence type="ECO:0000313" key="14">
    <source>
        <dbReference type="Proteomes" id="UP000265489"/>
    </source>
</evidence>
<evidence type="ECO:0000313" key="15">
    <source>
        <dbReference type="Proteomes" id="UP000284651"/>
    </source>
</evidence>
<dbReference type="Proteomes" id="UP000265489">
    <property type="component" value="Unassembled WGS sequence"/>
</dbReference>
<evidence type="ECO:0000313" key="11">
    <source>
        <dbReference type="EMBL" id="RGU92313.1"/>
    </source>
</evidence>
<accession>A0A395WA42</accession>
<keyword evidence="7 8" id="KW-0472">Membrane</keyword>
<comment type="similarity">
    <text evidence="2 8">Belongs to the prokaryotic riboflavin transporter (P-RFT) (TC 2.A.87) family.</text>
</comment>
<evidence type="ECO:0000256" key="1">
    <source>
        <dbReference type="ARBA" id="ARBA00004651"/>
    </source>
</evidence>
<dbReference type="GO" id="GO:0005886">
    <property type="term" value="C:plasma membrane"/>
    <property type="evidence" value="ECO:0007669"/>
    <property type="project" value="UniProtKB-SubCell"/>
</dbReference>
<name>A0A395WA42_9FIRM</name>
<evidence type="ECO:0000313" key="12">
    <source>
        <dbReference type="EMBL" id="RGW72480.1"/>
    </source>
</evidence>
<dbReference type="GO" id="GO:0032217">
    <property type="term" value="F:riboflavin transmembrane transporter activity"/>
    <property type="evidence" value="ECO:0007669"/>
    <property type="project" value="UniProtKB-UniRule"/>
</dbReference>
<evidence type="ECO:0000256" key="9">
    <source>
        <dbReference type="SAM" id="Phobius"/>
    </source>
</evidence>
<evidence type="ECO:0000313" key="16">
    <source>
        <dbReference type="Proteomes" id="UP000285274"/>
    </source>
</evidence>
<sequence>MSSTKKLTTIAILSAMAMVLNLLIQFPIVPAVSFLSYDPKDIIIVIAGFIYGPMTSFIMSLLCSFLEIVFRGGNLLDVLMNVISTCTFACVAACIYKYKHSKKGAIAGLVLGTVCCTLSMTLWNYIITPIYYQMPRSAVVGMLLPGIVPFNIIKCTLNAACAMLIYKPLVNALRNTQFVPQSNTNETLTKDVGIVSAFIIVSIVVLILVMKG</sequence>
<dbReference type="InterPro" id="IPR025720">
    <property type="entry name" value="RibU"/>
</dbReference>
<evidence type="ECO:0000256" key="5">
    <source>
        <dbReference type="ARBA" id="ARBA00022692"/>
    </source>
</evidence>
<dbReference type="InterPro" id="IPR024529">
    <property type="entry name" value="ECF_trnsprt_substrate-spec"/>
</dbReference>
<keyword evidence="6 9" id="KW-1133">Transmembrane helix</keyword>
<comment type="subcellular location">
    <subcellularLocation>
        <location evidence="1">Cell membrane</location>
        <topology evidence="1">Multi-pass membrane protein</topology>
    </subcellularLocation>
</comment>
<reference evidence="14 15" key="1">
    <citation type="submission" date="2018-08" db="EMBL/GenBank/DDBJ databases">
        <title>A genome reference for cultivated species of the human gut microbiota.</title>
        <authorList>
            <person name="Zou Y."/>
            <person name="Xue W."/>
            <person name="Luo G."/>
        </authorList>
    </citation>
    <scope>NUCLEOTIDE SEQUENCE [LARGE SCALE GENOMIC DNA]</scope>
    <source>
        <strain evidence="12 15">AF10-31</strain>
        <strain evidence="11 14">AF15-20</strain>
        <strain evidence="10 16">AF22-10AC</strain>
        <strain evidence="13 17">AM42-13AC</strain>
    </source>
</reference>
<keyword evidence="3 8" id="KW-0813">Transport</keyword>
<evidence type="ECO:0000256" key="4">
    <source>
        <dbReference type="ARBA" id="ARBA00022475"/>
    </source>
</evidence>
<dbReference type="EMBL" id="QRYQ01000006">
    <property type="protein sequence ID" value="RGU92313.1"/>
    <property type="molecule type" value="Genomic_DNA"/>
</dbReference>
<feature type="transmembrane region" description="Helical" evidence="9">
    <location>
        <begin position="42"/>
        <end position="66"/>
    </location>
</feature>
<dbReference type="EMBL" id="QSAT01000044">
    <property type="protein sequence ID" value="RGW72480.1"/>
    <property type="molecule type" value="Genomic_DNA"/>
</dbReference>
<keyword evidence="5 9" id="KW-0812">Transmembrane</keyword>
<protein>
    <recommendedName>
        <fullName evidence="8">Riboflavin transporter</fullName>
    </recommendedName>
</protein>
<feature type="transmembrane region" description="Helical" evidence="9">
    <location>
        <begin position="138"/>
        <end position="166"/>
    </location>
</feature>
<dbReference type="EMBL" id="QSGD01000008">
    <property type="protein sequence ID" value="RHB08358.1"/>
    <property type="molecule type" value="Genomic_DNA"/>
</dbReference>
<comment type="function">
    <text evidence="8">Probably a riboflavin-binding protein that interacts with the energy-coupling factor (ECF) ABC-transporter complex.</text>
</comment>
<dbReference type="PANTHER" id="PTHR38438:SF1">
    <property type="entry name" value="RIBOFLAVIN TRANSPORTER RIBU"/>
    <property type="match status" value="1"/>
</dbReference>
<evidence type="ECO:0000313" key="13">
    <source>
        <dbReference type="EMBL" id="RHB08358.1"/>
    </source>
</evidence>
<dbReference type="PANTHER" id="PTHR38438">
    <property type="entry name" value="RIBOFLAVIN TRANSPORTER RIBU"/>
    <property type="match status" value="1"/>
</dbReference>
<organism evidence="11 14">
    <name type="scientific">Holdemanella biformis</name>
    <dbReference type="NCBI Taxonomy" id="1735"/>
    <lineage>
        <taxon>Bacteria</taxon>
        <taxon>Bacillati</taxon>
        <taxon>Bacillota</taxon>
        <taxon>Erysipelotrichia</taxon>
        <taxon>Erysipelotrichales</taxon>
        <taxon>Erysipelotrichaceae</taxon>
        <taxon>Holdemanella</taxon>
    </lineage>
</organism>
<keyword evidence="4 8" id="KW-1003">Cell membrane</keyword>
<evidence type="ECO:0000313" key="17">
    <source>
        <dbReference type="Proteomes" id="UP000285288"/>
    </source>
</evidence>
<feature type="transmembrane region" description="Helical" evidence="9">
    <location>
        <begin position="7"/>
        <end position="30"/>
    </location>
</feature>
<dbReference type="Gene3D" id="1.10.1760.20">
    <property type="match status" value="1"/>
</dbReference>
<dbReference type="Pfam" id="PF12822">
    <property type="entry name" value="ECF_trnsprt"/>
    <property type="match status" value="1"/>
</dbReference>
<feature type="transmembrane region" description="Helical" evidence="9">
    <location>
        <begin position="104"/>
        <end position="126"/>
    </location>
</feature>
<dbReference type="RefSeq" id="WP_118010916.1">
    <property type="nucleotide sequence ID" value="NZ_CALHUJ010000009.1"/>
</dbReference>
<dbReference type="EMBL" id="QRVM01000037">
    <property type="protein sequence ID" value="RGS45426.1"/>
    <property type="molecule type" value="Genomic_DNA"/>
</dbReference>
<dbReference type="Proteomes" id="UP000284651">
    <property type="component" value="Unassembled WGS sequence"/>
</dbReference>
<feature type="transmembrane region" description="Helical" evidence="9">
    <location>
        <begin position="192"/>
        <end position="210"/>
    </location>
</feature>
<feature type="transmembrane region" description="Helical" evidence="9">
    <location>
        <begin position="78"/>
        <end position="98"/>
    </location>
</feature>
<proteinExistence type="inferred from homology"/>
<dbReference type="AlphaFoldDB" id="A0A395WA42"/>
<evidence type="ECO:0000256" key="2">
    <source>
        <dbReference type="ARBA" id="ARBA00005540"/>
    </source>
</evidence>
<evidence type="ECO:0000256" key="7">
    <source>
        <dbReference type="ARBA" id="ARBA00023136"/>
    </source>
</evidence>
<evidence type="ECO:0000256" key="6">
    <source>
        <dbReference type="ARBA" id="ARBA00022989"/>
    </source>
</evidence>
<dbReference type="PIRSF" id="PIRSF037778">
    <property type="entry name" value="UCP037778_transp_RibU"/>
    <property type="match status" value="1"/>
</dbReference>
<evidence type="ECO:0000313" key="10">
    <source>
        <dbReference type="EMBL" id="RGS45426.1"/>
    </source>
</evidence>
<gene>
    <name evidence="13" type="ORF">DW907_03485</name>
    <name evidence="12" type="ORF">DWV56_10740</name>
    <name evidence="11" type="ORF">DWW32_04860</name>
    <name evidence="10" type="ORF">DWX92_08180</name>
</gene>
<evidence type="ECO:0000256" key="3">
    <source>
        <dbReference type="ARBA" id="ARBA00022448"/>
    </source>
</evidence>
<dbReference type="GeneID" id="66579387"/>
<evidence type="ECO:0000256" key="8">
    <source>
        <dbReference type="PIRNR" id="PIRNR037778"/>
    </source>
</evidence>
<dbReference type="Proteomes" id="UP000285274">
    <property type="component" value="Unassembled WGS sequence"/>
</dbReference>
<dbReference type="Proteomes" id="UP000285288">
    <property type="component" value="Unassembled WGS sequence"/>
</dbReference>
<comment type="caution">
    <text evidence="11">The sequence shown here is derived from an EMBL/GenBank/DDBJ whole genome shotgun (WGS) entry which is preliminary data.</text>
</comment>